<protein>
    <submittedName>
        <fullName evidence="1">DNA (Cytosine-5)-methyltransferase DRM1/2 isoform 4</fullName>
    </submittedName>
</protein>
<dbReference type="AlphaFoldDB" id="A0A6A3AE67"/>
<evidence type="ECO:0000313" key="1">
    <source>
        <dbReference type="EMBL" id="KAE8702386.1"/>
    </source>
</evidence>
<name>A0A6A3AE67_HIBSY</name>
<dbReference type="EMBL" id="VEPZ02001008">
    <property type="protein sequence ID" value="KAE8702386.1"/>
    <property type="molecule type" value="Genomic_DNA"/>
</dbReference>
<dbReference type="GO" id="GO:0005634">
    <property type="term" value="C:nucleus"/>
    <property type="evidence" value="ECO:0007669"/>
    <property type="project" value="TreeGrafter"/>
</dbReference>
<proteinExistence type="predicted"/>
<dbReference type="PANTHER" id="PTHR23068">
    <property type="entry name" value="DNA CYTOSINE-5- -METHYLTRANSFERASE 3-RELATED"/>
    <property type="match status" value="1"/>
</dbReference>
<dbReference type="InterPro" id="IPR050390">
    <property type="entry name" value="C5-Methyltransferase"/>
</dbReference>
<dbReference type="Proteomes" id="UP000436088">
    <property type="component" value="Unassembled WGS sequence"/>
</dbReference>
<sequence length="320" mass="36763">MKRSFRMISQILIVLSDSEEILNSDSDEENKLLFLTKIGYSEVEVSIAMERCGPNSSITELTDFICAAQMAKAADTLLSVEDRKQLYNDPNYKQRRNSGYDFWKRKKQRKLEKKLLNEDDHVHLSNLMIGSAKLTEKIRKVLEACDDEPSSSVHKYILDECRKWNLISLKTIHEDLYRDMFHGGINVLSLFSGISDAKVAFYCLGISLKTDVQELNDDRLEQLMSRFNGLDLVVGGINNLLKDIMNIILTKKVIGIEEVAMMYQDLSQHHGITRVQVDFGKVGSFKLVQYVASTSTNLKKRFLYSYCKDASRFQNLRNVF</sequence>
<gene>
    <name evidence="1" type="ORF">F3Y22_tig00110483pilonHSYRG00387</name>
</gene>
<dbReference type="PANTHER" id="PTHR23068:SF25">
    <property type="entry name" value="DNA (CYTOSINE-5)-METHYLTRANSFERASE DRM2"/>
    <property type="match status" value="1"/>
</dbReference>
<evidence type="ECO:0000313" key="2">
    <source>
        <dbReference type="Proteomes" id="UP000436088"/>
    </source>
</evidence>
<dbReference type="GO" id="GO:0032259">
    <property type="term" value="P:methylation"/>
    <property type="evidence" value="ECO:0007669"/>
    <property type="project" value="UniProtKB-KW"/>
</dbReference>
<keyword evidence="2" id="KW-1185">Reference proteome</keyword>
<reference evidence="1" key="1">
    <citation type="submission" date="2019-09" db="EMBL/GenBank/DDBJ databases">
        <title>Draft genome information of white flower Hibiscus syriacus.</title>
        <authorList>
            <person name="Kim Y.-M."/>
        </authorList>
    </citation>
    <scope>NUCLEOTIDE SEQUENCE [LARGE SCALE GENOMIC DNA]</scope>
    <source>
        <strain evidence="1">YM2019G1</strain>
    </source>
</reference>
<dbReference type="GO" id="GO:0003886">
    <property type="term" value="F:DNA (cytosine-5-)-methyltransferase activity"/>
    <property type="evidence" value="ECO:0007669"/>
    <property type="project" value="TreeGrafter"/>
</dbReference>
<organism evidence="1 2">
    <name type="scientific">Hibiscus syriacus</name>
    <name type="common">Rose of Sharon</name>
    <dbReference type="NCBI Taxonomy" id="106335"/>
    <lineage>
        <taxon>Eukaryota</taxon>
        <taxon>Viridiplantae</taxon>
        <taxon>Streptophyta</taxon>
        <taxon>Embryophyta</taxon>
        <taxon>Tracheophyta</taxon>
        <taxon>Spermatophyta</taxon>
        <taxon>Magnoliopsida</taxon>
        <taxon>eudicotyledons</taxon>
        <taxon>Gunneridae</taxon>
        <taxon>Pentapetalae</taxon>
        <taxon>rosids</taxon>
        <taxon>malvids</taxon>
        <taxon>Malvales</taxon>
        <taxon>Malvaceae</taxon>
        <taxon>Malvoideae</taxon>
        <taxon>Hibiscus</taxon>
    </lineage>
</organism>
<accession>A0A6A3AE67</accession>
<comment type="caution">
    <text evidence="1">The sequence shown here is derived from an EMBL/GenBank/DDBJ whole genome shotgun (WGS) entry which is preliminary data.</text>
</comment>